<keyword evidence="1" id="KW-1133">Transmembrane helix</keyword>
<gene>
    <name evidence="3" type="ORF">E1832_10225</name>
</gene>
<evidence type="ECO:0000256" key="1">
    <source>
        <dbReference type="SAM" id="Phobius"/>
    </source>
</evidence>
<organism evidence="3 4">
    <name type="scientific">Antarcticimicrobium luteum</name>
    <dbReference type="NCBI Taxonomy" id="2547397"/>
    <lineage>
        <taxon>Bacteria</taxon>
        <taxon>Pseudomonadati</taxon>
        <taxon>Pseudomonadota</taxon>
        <taxon>Alphaproteobacteria</taxon>
        <taxon>Rhodobacterales</taxon>
        <taxon>Paracoccaceae</taxon>
        <taxon>Antarcticimicrobium</taxon>
    </lineage>
</organism>
<dbReference type="Proteomes" id="UP000295301">
    <property type="component" value="Unassembled WGS sequence"/>
</dbReference>
<feature type="domain" description="Flavinylation-associated cytochrome" evidence="2">
    <location>
        <begin position="7"/>
        <end position="57"/>
    </location>
</feature>
<feature type="transmembrane region" description="Helical" evidence="1">
    <location>
        <begin position="72"/>
        <end position="90"/>
    </location>
</feature>
<sequence>MKTLRQWATPLTIGSFLLMAVTGILMFFHLDSGLNKVGHEWLGWAMVAAVAAHLVVNSRAFTLHFRKPVGRVAIGAFAAVLALSFLPLGGEGNDGRRLMLQAAGNARIETLVEMSGAPLEAALNRLSEGGFTVQPGQTLTEAAGGDRGRQSEILGVIFGS</sequence>
<reference evidence="3 4" key="1">
    <citation type="submission" date="2019-03" db="EMBL/GenBank/DDBJ databases">
        <title>Ruegeria lutea sp. nov., a novel strain, isolated from marine sediment, the Masan Bay, South Korea.</title>
        <authorList>
            <person name="Kim J."/>
            <person name="Kim D.-Y."/>
            <person name="Lee S.-S."/>
        </authorList>
    </citation>
    <scope>NUCLEOTIDE SEQUENCE [LARGE SCALE GENOMIC DNA]</scope>
    <source>
        <strain evidence="3 4">318-1</strain>
    </source>
</reference>
<protein>
    <submittedName>
        <fullName evidence="3">DUF4405 domain-containing protein</fullName>
    </submittedName>
</protein>
<feature type="transmembrane region" description="Helical" evidence="1">
    <location>
        <begin position="41"/>
        <end position="60"/>
    </location>
</feature>
<evidence type="ECO:0000313" key="4">
    <source>
        <dbReference type="Proteomes" id="UP000295301"/>
    </source>
</evidence>
<keyword evidence="1" id="KW-0472">Membrane</keyword>
<comment type="caution">
    <text evidence="3">The sequence shown here is derived from an EMBL/GenBank/DDBJ whole genome shotgun (WGS) entry which is preliminary data.</text>
</comment>
<dbReference type="InterPro" id="IPR025517">
    <property type="entry name" value="DUF4405"/>
</dbReference>
<keyword evidence="4" id="KW-1185">Reference proteome</keyword>
<proteinExistence type="predicted"/>
<accession>A0A4R5V7N6</accession>
<dbReference type="Pfam" id="PF14358">
    <property type="entry name" value="DUF4405"/>
    <property type="match status" value="1"/>
</dbReference>
<dbReference type="EMBL" id="SMUV01000064">
    <property type="protein sequence ID" value="TDK48029.1"/>
    <property type="molecule type" value="Genomic_DNA"/>
</dbReference>
<name>A0A4R5V7N6_9RHOB</name>
<dbReference type="RefSeq" id="WP_133359653.1">
    <property type="nucleotide sequence ID" value="NZ_SMUV01000064.1"/>
</dbReference>
<feature type="transmembrane region" description="Helical" evidence="1">
    <location>
        <begin position="7"/>
        <end position="29"/>
    </location>
</feature>
<dbReference type="OrthoDB" id="5363112at2"/>
<evidence type="ECO:0000313" key="3">
    <source>
        <dbReference type="EMBL" id="TDK48029.1"/>
    </source>
</evidence>
<evidence type="ECO:0000259" key="2">
    <source>
        <dbReference type="Pfam" id="PF14358"/>
    </source>
</evidence>
<keyword evidence="1" id="KW-0812">Transmembrane</keyword>
<dbReference type="AlphaFoldDB" id="A0A4R5V7N6"/>